<dbReference type="InParanoid" id="A0A4W6DGW2"/>
<protein>
    <submittedName>
        <fullName evidence="2">Uncharacterized protein</fullName>
    </submittedName>
</protein>
<reference evidence="2" key="3">
    <citation type="submission" date="2025-09" db="UniProtKB">
        <authorList>
            <consortium name="Ensembl"/>
        </authorList>
    </citation>
    <scope>IDENTIFICATION</scope>
</reference>
<dbReference type="Proteomes" id="UP000314980">
    <property type="component" value="Unassembled WGS sequence"/>
</dbReference>
<evidence type="ECO:0000313" key="3">
    <source>
        <dbReference type="Proteomes" id="UP000314980"/>
    </source>
</evidence>
<keyword evidence="1" id="KW-0175">Coiled coil</keyword>
<sequence>MKKEFESLHQFLREEEAARILELRKELKERKREAEERTDRLNQMIKSLEEKIQLIEEELDAGGNGVEFLQVLLLKLYPIS</sequence>
<evidence type="ECO:0000256" key="1">
    <source>
        <dbReference type="SAM" id="Coils"/>
    </source>
</evidence>
<name>A0A4W6DGW2_LATCA</name>
<proteinExistence type="predicted"/>
<feature type="coiled-coil region" evidence="1">
    <location>
        <begin position="13"/>
        <end position="58"/>
    </location>
</feature>
<reference evidence="3" key="1">
    <citation type="submission" date="2015-09" db="EMBL/GenBank/DDBJ databases">
        <authorList>
            <person name="Sai Rama Sridatta P."/>
        </authorList>
    </citation>
    <scope>NUCLEOTIDE SEQUENCE [LARGE SCALE GENOMIC DNA]</scope>
</reference>
<reference evidence="2" key="2">
    <citation type="submission" date="2025-08" db="UniProtKB">
        <authorList>
            <consortium name="Ensembl"/>
        </authorList>
    </citation>
    <scope>IDENTIFICATION</scope>
</reference>
<evidence type="ECO:0000313" key="2">
    <source>
        <dbReference type="Ensembl" id="ENSLCAP00010024541.1"/>
    </source>
</evidence>
<dbReference type="AlphaFoldDB" id="A0A4W6DGW2"/>
<accession>A0A4W6DGW2</accession>
<organism evidence="2 3">
    <name type="scientific">Lates calcarifer</name>
    <name type="common">Barramundi</name>
    <name type="synonym">Holocentrus calcarifer</name>
    <dbReference type="NCBI Taxonomy" id="8187"/>
    <lineage>
        <taxon>Eukaryota</taxon>
        <taxon>Metazoa</taxon>
        <taxon>Chordata</taxon>
        <taxon>Craniata</taxon>
        <taxon>Vertebrata</taxon>
        <taxon>Euteleostomi</taxon>
        <taxon>Actinopterygii</taxon>
        <taxon>Neopterygii</taxon>
        <taxon>Teleostei</taxon>
        <taxon>Neoteleostei</taxon>
        <taxon>Acanthomorphata</taxon>
        <taxon>Carangaria</taxon>
        <taxon>Carangaria incertae sedis</taxon>
        <taxon>Centropomidae</taxon>
        <taxon>Lates</taxon>
    </lineage>
</organism>
<keyword evidence="3" id="KW-1185">Reference proteome</keyword>
<dbReference type="Ensembl" id="ENSLCAT00010025074.1">
    <property type="protein sequence ID" value="ENSLCAP00010024541.1"/>
    <property type="gene ID" value="ENSLCAG00010011490.1"/>
</dbReference>